<accession>A0A4U1BQL0</accession>
<reference evidence="3 4" key="1">
    <citation type="submission" date="2019-04" db="EMBL/GenBank/DDBJ databases">
        <authorList>
            <person name="Hwang J.C."/>
        </authorList>
    </citation>
    <scope>NUCLEOTIDE SEQUENCE [LARGE SCALE GENOMIC DNA]</scope>
    <source>
        <strain evidence="3 4">IMCC35002</strain>
    </source>
</reference>
<comment type="caution">
    <text evidence="3">The sequence shown here is derived from an EMBL/GenBank/DDBJ whole genome shotgun (WGS) entry which is preliminary data.</text>
</comment>
<sequence length="258" mass="29575">MNHHHRPRLACALITKNAGPRFAEVLASVDWVDEIVILDSGSSDDTIEVAERAGAKVFQSEDWPGFGPQRQRAQQHVSADWVLWLDTDEVVTPELRQSIEAVISSEPDPSIAYEVNRLSDFFGRFIRRSGWYPDSVVRLHATNRYHYNDALVHERIEVPKGKLKSLSGDLLHYTSDDYRGYMAKSLQYADAWAEARHAKGKRTSVAGIIGRSFWCFLRKYLLQLGFLEGRHGLLLALQSSHYVFNKYFGLWVRQNKLK</sequence>
<evidence type="ECO:0000313" key="4">
    <source>
        <dbReference type="Proteomes" id="UP000305675"/>
    </source>
</evidence>
<proteinExistence type="inferred from homology"/>
<dbReference type="Pfam" id="PF00535">
    <property type="entry name" value="Glycos_transf_2"/>
    <property type="match status" value="1"/>
</dbReference>
<organism evidence="3 4">
    <name type="scientific">Ferrimonas aestuarii</name>
    <dbReference type="NCBI Taxonomy" id="2569539"/>
    <lineage>
        <taxon>Bacteria</taxon>
        <taxon>Pseudomonadati</taxon>
        <taxon>Pseudomonadota</taxon>
        <taxon>Gammaproteobacteria</taxon>
        <taxon>Alteromonadales</taxon>
        <taxon>Ferrimonadaceae</taxon>
        <taxon>Ferrimonas</taxon>
    </lineage>
</organism>
<dbReference type="PANTHER" id="PTHR43630:SF2">
    <property type="entry name" value="GLYCOSYLTRANSFERASE"/>
    <property type="match status" value="1"/>
</dbReference>
<dbReference type="InterPro" id="IPR001173">
    <property type="entry name" value="Glyco_trans_2-like"/>
</dbReference>
<dbReference type="SUPFAM" id="SSF53448">
    <property type="entry name" value="Nucleotide-diphospho-sugar transferases"/>
    <property type="match status" value="1"/>
</dbReference>
<evidence type="ECO:0000256" key="1">
    <source>
        <dbReference type="ARBA" id="ARBA00038494"/>
    </source>
</evidence>
<evidence type="ECO:0000259" key="2">
    <source>
        <dbReference type="Pfam" id="PF00535"/>
    </source>
</evidence>
<dbReference type="EMBL" id="SWCJ01000004">
    <property type="protein sequence ID" value="TKB56287.1"/>
    <property type="molecule type" value="Genomic_DNA"/>
</dbReference>
<name>A0A4U1BQL0_9GAMM</name>
<feature type="domain" description="Glycosyltransferase 2-like" evidence="2">
    <location>
        <begin position="14"/>
        <end position="106"/>
    </location>
</feature>
<dbReference type="RefSeq" id="WP_136863017.1">
    <property type="nucleotide sequence ID" value="NZ_SWCJ01000004.1"/>
</dbReference>
<dbReference type="Gene3D" id="3.90.550.10">
    <property type="entry name" value="Spore Coat Polysaccharide Biosynthesis Protein SpsA, Chain A"/>
    <property type="match status" value="1"/>
</dbReference>
<dbReference type="CDD" id="cd02511">
    <property type="entry name" value="Beta4Glucosyltransferase"/>
    <property type="match status" value="1"/>
</dbReference>
<gene>
    <name evidence="3" type="ORF">FCL42_08745</name>
</gene>
<dbReference type="InterPro" id="IPR029044">
    <property type="entry name" value="Nucleotide-diphossugar_trans"/>
</dbReference>
<keyword evidence="3" id="KW-0808">Transferase</keyword>
<evidence type="ECO:0000313" key="3">
    <source>
        <dbReference type="EMBL" id="TKB56287.1"/>
    </source>
</evidence>
<dbReference type="AlphaFoldDB" id="A0A4U1BQL0"/>
<protein>
    <submittedName>
        <fullName evidence="3">Glycosyltransferase family 2 protein</fullName>
    </submittedName>
</protein>
<dbReference type="Proteomes" id="UP000305675">
    <property type="component" value="Unassembled WGS sequence"/>
</dbReference>
<keyword evidence="4" id="KW-1185">Reference proteome</keyword>
<dbReference type="GO" id="GO:0016740">
    <property type="term" value="F:transferase activity"/>
    <property type="evidence" value="ECO:0007669"/>
    <property type="project" value="UniProtKB-KW"/>
</dbReference>
<dbReference type="OrthoDB" id="9069044at2"/>
<comment type="similarity">
    <text evidence="1">Belongs to the glycosyltransferase 2 family. WaaE/KdtX subfamily.</text>
</comment>
<dbReference type="PANTHER" id="PTHR43630">
    <property type="entry name" value="POLY-BETA-1,6-N-ACETYL-D-GLUCOSAMINE SYNTHASE"/>
    <property type="match status" value="1"/>
</dbReference>